<dbReference type="GO" id="GO:0005506">
    <property type="term" value="F:iron ion binding"/>
    <property type="evidence" value="ECO:0007669"/>
    <property type="project" value="InterPro"/>
</dbReference>
<evidence type="ECO:0000256" key="7">
    <source>
        <dbReference type="SAM" id="Phobius"/>
    </source>
</evidence>
<organism evidence="8 9">
    <name type="scientific">Gymnopus androsaceus JB14</name>
    <dbReference type="NCBI Taxonomy" id="1447944"/>
    <lineage>
        <taxon>Eukaryota</taxon>
        <taxon>Fungi</taxon>
        <taxon>Dikarya</taxon>
        <taxon>Basidiomycota</taxon>
        <taxon>Agaricomycotina</taxon>
        <taxon>Agaricomycetes</taxon>
        <taxon>Agaricomycetidae</taxon>
        <taxon>Agaricales</taxon>
        <taxon>Marasmiineae</taxon>
        <taxon>Omphalotaceae</taxon>
        <taxon>Gymnopus</taxon>
    </lineage>
</organism>
<keyword evidence="6" id="KW-0349">Heme</keyword>
<keyword evidence="7" id="KW-0472">Membrane</keyword>
<keyword evidence="5 6" id="KW-0408">Iron</keyword>
<protein>
    <submittedName>
        <fullName evidence="8">Cytochrome P450</fullName>
    </submittedName>
</protein>
<dbReference type="CDD" id="cd11041">
    <property type="entry name" value="CYP503A1-like"/>
    <property type="match status" value="2"/>
</dbReference>
<dbReference type="GO" id="GO:0016705">
    <property type="term" value="F:oxidoreductase activity, acting on paired donors, with incorporation or reduction of molecular oxygen"/>
    <property type="evidence" value="ECO:0007669"/>
    <property type="project" value="InterPro"/>
</dbReference>
<feature type="binding site" description="axial binding residue" evidence="6">
    <location>
        <position position="948"/>
    </location>
    <ligand>
        <name>heme</name>
        <dbReference type="ChEBI" id="CHEBI:30413"/>
    </ligand>
    <ligandPart>
        <name>Fe</name>
        <dbReference type="ChEBI" id="CHEBI:18248"/>
    </ligandPart>
</feature>
<gene>
    <name evidence="8" type="ORF">BT96DRAFT_999986</name>
</gene>
<dbReference type="EMBL" id="ML769586">
    <property type="protein sequence ID" value="KAE9392873.1"/>
    <property type="molecule type" value="Genomic_DNA"/>
</dbReference>
<keyword evidence="4" id="KW-0560">Oxidoreductase</keyword>
<evidence type="ECO:0000256" key="2">
    <source>
        <dbReference type="ARBA" id="ARBA00010617"/>
    </source>
</evidence>
<dbReference type="InterPro" id="IPR001128">
    <property type="entry name" value="Cyt_P450"/>
</dbReference>
<dbReference type="OrthoDB" id="1844152at2759"/>
<keyword evidence="3 6" id="KW-0479">Metal-binding</keyword>
<dbReference type="SUPFAM" id="SSF48264">
    <property type="entry name" value="Cytochrome P450"/>
    <property type="match status" value="2"/>
</dbReference>
<dbReference type="GO" id="GO:0004497">
    <property type="term" value="F:monooxygenase activity"/>
    <property type="evidence" value="ECO:0007669"/>
    <property type="project" value="InterPro"/>
</dbReference>
<evidence type="ECO:0000256" key="3">
    <source>
        <dbReference type="ARBA" id="ARBA00022723"/>
    </source>
</evidence>
<name>A0A6A4H570_9AGAR</name>
<evidence type="ECO:0000256" key="4">
    <source>
        <dbReference type="ARBA" id="ARBA00023002"/>
    </source>
</evidence>
<dbReference type="GO" id="GO:0020037">
    <property type="term" value="F:heme binding"/>
    <property type="evidence" value="ECO:0007669"/>
    <property type="project" value="InterPro"/>
</dbReference>
<keyword evidence="7" id="KW-0812">Transmembrane</keyword>
<evidence type="ECO:0000313" key="9">
    <source>
        <dbReference type="Proteomes" id="UP000799118"/>
    </source>
</evidence>
<comment type="similarity">
    <text evidence="2">Belongs to the cytochrome P450 family.</text>
</comment>
<feature type="transmembrane region" description="Helical" evidence="7">
    <location>
        <begin position="12"/>
        <end position="29"/>
    </location>
</feature>
<sequence>MSPNSLNPLSQALILGAFFLLTLVVPKFLRWRARMNKLNAIPTVGSSGIFSSYISARRFKDHAREIVLEGYQKYPGQAFKIPQPDGWDVVVSGKEMIEDIKKASDMDLSFDAAMKEVMQSDYTFGPAPMKDPYHVTIVRSPLTRSLGARFDDIRDEIELAIEDQIPAKVSEWIKVPMLYTAMKIVSRTSNRFFVGAPLCRDQDYINLNIEFTVDAFTGAHTLRHYPTILKPIVRQFMTNVPASIKRATRHLEPLILERLRKEEDYGSSEWPGKPNDLISWILDEAQGERRNNIVYNVVSRILVINSAAIHHHKRRKFLTFTNKVVSVVKELGWTKAAMGGMRKLDSFMKETQRLSGVGAIAIPRMALRDFTFSNGTVIPAGTIVSVASYAMHRDDEIYERADTMNPFRFSDMRAQEGESIKHQMVGVDSSFMLFGGGRHMCPGRFFAVNELKALLAHVLVNYDLQFENGGGYPPDEWDGINVIPNRSAEALILGAFFLLTLVVPKFSRWRARMTKLNAIPTVGSSGIFSSYISARRFKDHAREIILEGYQKVWRSIFMRMCIQRTIKYPGQAFKFPKPDRWDVVVSGKEMIEDMKKASEMDLSFDAVIKQVMQSDYTFGPAPRKDPYHISIVRTPLTRNLGARFDDLRDEIVLAMEDQIPAKASEWIKVPMLNTVMKIVSRTSNRFFVGTPLCRDRDYINLNIEYTVDAMKGAQTIQHYPTILKPIVRQFMTNVPTSIKRATRHLEPLILERLQKEEEYGSSEWPGKPNDLISWILDEAQGERRNNIVYNVVSRVLLINLAAIHTTSITFTNSLFRLASNPVIIQPLREEVESVVKELGWTKAAMGGMKKLDSFMKETQRLSGVGATAMSRMALRDFTFSNGTVIPAGSMVSVAAYGIHHDDEIYERADAMNPFRFSDMRAQEGQSLKHQMVGVDPSFILFGGGRNMCPGRFFAVNELKALLAHVLVTYDIQFENEGGYPPDEWDGSTVIPNRSAEVMFRKRVV</sequence>
<evidence type="ECO:0000256" key="5">
    <source>
        <dbReference type="ARBA" id="ARBA00023004"/>
    </source>
</evidence>
<evidence type="ECO:0000256" key="1">
    <source>
        <dbReference type="ARBA" id="ARBA00001971"/>
    </source>
</evidence>
<dbReference type="PANTHER" id="PTHR46206">
    <property type="entry name" value="CYTOCHROME P450"/>
    <property type="match status" value="1"/>
</dbReference>
<dbReference type="InterPro" id="IPR036396">
    <property type="entry name" value="Cyt_P450_sf"/>
</dbReference>
<dbReference type="PRINTS" id="PR00465">
    <property type="entry name" value="EP450IV"/>
</dbReference>
<reference evidence="8" key="1">
    <citation type="journal article" date="2019" name="Environ. Microbiol.">
        <title>Fungal ecological strategies reflected in gene transcription - a case study of two litter decomposers.</title>
        <authorList>
            <person name="Barbi F."/>
            <person name="Kohler A."/>
            <person name="Barry K."/>
            <person name="Baskaran P."/>
            <person name="Daum C."/>
            <person name="Fauchery L."/>
            <person name="Ihrmark K."/>
            <person name="Kuo A."/>
            <person name="LaButti K."/>
            <person name="Lipzen A."/>
            <person name="Morin E."/>
            <person name="Grigoriev I.V."/>
            <person name="Henrissat B."/>
            <person name="Lindahl B."/>
            <person name="Martin F."/>
        </authorList>
    </citation>
    <scope>NUCLEOTIDE SEQUENCE</scope>
    <source>
        <strain evidence="8">JB14</strain>
    </source>
</reference>
<dbReference type="AlphaFoldDB" id="A0A6A4H570"/>
<comment type="cofactor">
    <cofactor evidence="1 6">
        <name>heme</name>
        <dbReference type="ChEBI" id="CHEBI:30413"/>
    </cofactor>
</comment>
<dbReference type="InterPro" id="IPR002403">
    <property type="entry name" value="Cyt_P450_E_grp-IV"/>
</dbReference>
<dbReference type="InterPro" id="IPR017972">
    <property type="entry name" value="Cyt_P450_CS"/>
</dbReference>
<keyword evidence="9" id="KW-1185">Reference proteome</keyword>
<dbReference type="Pfam" id="PF00067">
    <property type="entry name" value="p450"/>
    <property type="match status" value="2"/>
</dbReference>
<keyword evidence="7" id="KW-1133">Transmembrane helix</keyword>
<dbReference type="Gene3D" id="1.10.630.10">
    <property type="entry name" value="Cytochrome P450"/>
    <property type="match status" value="3"/>
</dbReference>
<dbReference type="Proteomes" id="UP000799118">
    <property type="component" value="Unassembled WGS sequence"/>
</dbReference>
<accession>A0A6A4H570</accession>
<proteinExistence type="inferred from homology"/>
<evidence type="ECO:0000256" key="6">
    <source>
        <dbReference type="PIRSR" id="PIRSR602403-1"/>
    </source>
</evidence>
<dbReference type="PROSITE" id="PS00086">
    <property type="entry name" value="CYTOCHROME_P450"/>
    <property type="match status" value="1"/>
</dbReference>
<evidence type="ECO:0000313" key="8">
    <source>
        <dbReference type="EMBL" id="KAE9392873.1"/>
    </source>
</evidence>